<evidence type="ECO:0000313" key="9">
    <source>
        <dbReference type="Proteomes" id="UP001264156"/>
    </source>
</evidence>
<dbReference type="GeneID" id="84693797"/>
<comment type="subcellular location">
    <subcellularLocation>
        <location evidence="1">Secreted</location>
    </subcellularLocation>
</comment>
<gene>
    <name evidence="7" type="primary">tssI</name>
    <name evidence="6" type="ORF">ERS370000_01504</name>
    <name evidence="7" type="ORF">RIU57_20160</name>
</gene>
<dbReference type="GO" id="GO:0005576">
    <property type="term" value="C:extracellular region"/>
    <property type="evidence" value="ECO:0007669"/>
    <property type="project" value="UniProtKB-SubCell"/>
</dbReference>
<dbReference type="Pfam" id="PF05954">
    <property type="entry name" value="Phage_GPD"/>
    <property type="match status" value="1"/>
</dbReference>
<accession>A0AAD2IX99</accession>
<dbReference type="InterPro" id="IPR006531">
    <property type="entry name" value="Gp5/Vgr_OB"/>
</dbReference>
<feature type="domain" description="Gp5/Type VI secretion system Vgr C-terminal trimerisation" evidence="5">
    <location>
        <begin position="458"/>
        <end position="569"/>
    </location>
</feature>
<evidence type="ECO:0000256" key="2">
    <source>
        <dbReference type="ARBA" id="ARBA00005558"/>
    </source>
</evidence>
<dbReference type="SUPFAM" id="SSF69279">
    <property type="entry name" value="Phage tail proteins"/>
    <property type="match status" value="2"/>
</dbReference>
<dbReference type="Proteomes" id="UP000044098">
    <property type="component" value="Unassembled WGS sequence"/>
</dbReference>
<dbReference type="SUPFAM" id="SSF69255">
    <property type="entry name" value="gp5 N-terminal domain-like"/>
    <property type="match status" value="1"/>
</dbReference>
<dbReference type="NCBIfam" id="TIGR01646">
    <property type="entry name" value="vgr_GE"/>
    <property type="match status" value="1"/>
</dbReference>
<dbReference type="AlphaFoldDB" id="A0AAD2IX99"/>
<dbReference type="InterPro" id="IPR054030">
    <property type="entry name" value="Gp5_Vgr_C"/>
</dbReference>
<dbReference type="Gene3D" id="2.40.50.230">
    <property type="entry name" value="Gp5 N-terminal domain"/>
    <property type="match status" value="1"/>
</dbReference>
<evidence type="ECO:0000313" key="8">
    <source>
        <dbReference type="Proteomes" id="UP000044098"/>
    </source>
</evidence>
<dbReference type="InterPro" id="IPR017847">
    <property type="entry name" value="T6SS_RhsGE_Vgr_subset"/>
</dbReference>
<organism evidence="6 8">
    <name type="scientific">Achromobacter aegrifaciens</name>
    <dbReference type="NCBI Taxonomy" id="1287736"/>
    <lineage>
        <taxon>Bacteria</taxon>
        <taxon>Pseudomonadati</taxon>
        <taxon>Pseudomonadota</taxon>
        <taxon>Betaproteobacteria</taxon>
        <taxon>Burkholderiales</taxon>
        <taxon>Alcaligenaceae</taxon>
        <taxon>Achromobacter</taxon>
    </lineage>
</organism>
<dbReference type="SUPFAM" id="SSF69349">
    <property type="entry name" value="Phage fibre proteins"/>
    <property type="match status" value="1"/>
</dbReference>
<evidence type="ECO:0000256" key="1">
    <source>
        <dbReference type="ARBA" id="ARBA00004613"/>
    </source>
</evidence>
<proteinExistence type="inferred from homology"/>
<dbReference type="Gene3D" id="3.55.50.10">
    <property type="entry name" value="Baseplate protein-like domains"/>
    <property type="match status" value="1"/>
</dbReference>
<dbReference type="Gene3D" id="2.30.110.50">
    <property type="match status" value="1"/>
</dbReference>
<protein>
    <submittedName>
        <fullName evidence="7">Type VI secretion system tip protein TssI/VgrG</fullName>
    </submittedName>
    <submittedName>
        <fullName evidence="6">Uncharacterized protein conserved in bacteria</fullName>
    </submittedName>
</protein>
<comment type="similarity">
    <text evidence="2">Belongs to the VgrG protein family.</text>
</comment>
<dbReference type="EMBL" id="CYTK01000002">
    <property type="protein sequence ID" value="CUI74686.1"/>
    <property type="molecule type" value="Genomic_DNA"/>
</dbReference>
<name>A0AAD2IX99_ACHAE</name>
<reference evidence="9" key="2">
    <citation type="submission" date="2023-07" db="EMBL/GenBank/DDBJ databases">
        <title>Glyphosate-induced phosphonatase operons in soil bacteria of genus Achromobacter.</title>
        <authorList>
            <person name="Epiktetov D.O."/>
            <person name="Sviridov A.V."/>
            <person name="Tarlachkov S.V."/>
            <person name="Shushkova T.V."/>
            <person name="Toropygin I.Y."/>
            <person name="Leontievsky A."/>
        </authorList>
    </citation>
    <scope>NUCLEOTIDE SEQUENCE [LARGE SCALE GENOMIC DNA]</scope>
    <source>
        <strain evidence="9">Kg 16</strain>
    </source>
</reference>
<reference evidence="6 8" key="1">
    <citation type="submission" date="2015-09" db="EMBL/GenBank/DDBJ databases">
        <authorList>
            <consortium name="Pathogen Informatics"/>
        </authorList>
    </citation>
    <scope>NUCLEOTIDE SEQUENCE [LARGE SCALE GENOMIC DNA]</scope>
    <source>
        <strain evidence="6 8">2789STDY5608625</strain>
    </source>
</reference>
<dbReference type="RefSeq" id="WP_054451878.1">
    <property type="nucleotide sequence ID" value="NZ_CADIKO010000001.1"/>
</dbReference>
<dbReference type="NCBIfam" id="TIGR03361">
    <property type="entry name" value="VI_Rhs_Vgr"/>
    <property type="match status" value="1"/>
</dbReference>
<evidence type="ECO:0000313" key="6">
    <source>
        <dbReference type="EMBL" id="CUI74686.1"/>
    </source>
</evidence>
<dbReference type="Gene3D" id="4.10.220.110">
    <property type="match status" value="1"/>
</dbReference>
<dbReference type="InterPro" id="IPR006533">
    <property type="entry name" value="T6SS_Vgr_RhsGE"/>
</dbReference>
<dbReference type="InterPro" id="IPR037026">
    <property type="entry name" value="Vgr_OB-fold_dom_sf"/>
</dbReference>
<dbReference type="PANTHER" id="PTHR32305:SF15">
    <property type="entry name" value="PROTEIN RHSA-RELATED"/>
    <property type="match status" value="1"/>
</dbReference>
<sequence length="624" mass="68311">MAADQTQAHWFASVSTPFGKDVLLLESFSGREAMSELFRFDLRMRSANKALDARAIVGKAVTVTLQRPRQRPRHFNGIVTRFVHLGADRGHAYYLAELQPRLWLLTLGRDRAIHQNKTALDIVKETLGRYEVAFETRLGAGAYPRRPYCVQYDESPFDFISRLMEEEGIFYFFDGADGRHTLVLADSPAAHSVNAHAARLQCALDKDDGADPDRVHAFEMAHGIVAPGHVLADYDYLTASTSLAASRKPALLPDARHYVYPGKYADAADGDRKAAIRLAAQQADGQVGSGVSGCHGLSAGSRFELAGHPDSALNVSYVLRAVTHDATQEGYRNRFDVLPEAVPFRPRPVTPRPMVTGTHTAQVVGLAGEEIWTDAHGRVKLKFHWDDGPARDQDSSCWVRVSQSVAGQGWGHWFLPRVGQEVVVSYVDGDPDRPLVTGTVYNKQQTLPVQLPAEQTQSVMRSRSSKRGVAGNEIRMEDKLDAEELYLHAQKDMRVVIEDALETEVGGNESRIVKRGDRRIEVQKGKESHVVQGVRSVEVHGEETHANRAAFTQDVAGNYTLKVSGNLVIDVTGSISIKSASTLTAQAATTLSNKALTIEHKATATQTVDGGGLLALKGGLVKIN</sequence>
<dbReference type="Pfam" id="PF04717">
    <property type="entry name" value="Phage_base_V"/>
    <property type="match status" value="1"/>
</dbReference>
<dbReference type="Pfam" id="PF22178">
    <property type="entry name" value="Gp5_trimer_C"/>
    <property type="match status" value="1"/>
</dbReference>
<keyword evidence="9" id="KW-1185">Reference proteome</keyword>
<reference evidence="7" key="3">
    <citation type="submission" date="2024-05" db="EMBL/GenBank/DDBJ databases">
        <title>Glyphosate-induced phosphonatase operons in soil bacteria of genus Achromobacter.</title>
        <authorList>
            <person name="Epiktetov D.O."/>
            <person name="Sviridov A.V."/>
            <person name="Tarlachkov S.V."/>
            <person name="Shushkova T.V."/>
            <person name="Toropygin I.Y."/>
            <person name="Leontievsky A."/>
        </authorList>
    </citation>
    <scope>NUCLEOTIDE SEQUENCE</scope>
    <source>
        <strain evidence="7">Kg 16</strain>
    </source>
</reference>
<comment type="caution">
    <text evidence="6">The sequence shown here is derived from an EMBL/GenBank/DDBJ whole genome shotgun (WGS) entry which is preliminary data.</text>
</comment>
<evidence type="ECO:0000256" key="3">
    <source>
        <dbReference type="ARBA" id="ARBA00022525"/>
    </source>
</evidence>
<dbReference type="PANTHER" id="PTHR32305">
    <property type="match status" value="1"/>
</dbReference>
<dbReference type="InterPro" id="IPR050708">
    <property type="entry name" value="T6SS_VgrG/RHS"/>
</dbReference>
<evidence type="ECO:0000313" key="7">
    <source>
        <dbReference type="EMBL" id="MDR7947446.1"/>
    </source>
</evidence>
<keyword evidence="3" id="KW-0964">Secreted</keyword>
<evidence type="ECO:0000259" key="4">
    <source>
        <dbReference type="Pfam" id="PF04717"/>
    </source>
</evidence>
<dbReference type="EMBL" id="JAVKVN010000008">
    <property type="protein sequence ID" value="MDR7947446.1"/>
    <property type="molecule type" value="Genomic_DNA"/>
</dbReference>
<evidence type="ECO:0000259" key="5">
    <source>
        <dbReference type="Pfam" id="PF22178"/>
    </source>
</evidence>
<feature type="domain" description="Gp5/Type VI secretion system Vgr protein OB-fold" evidence="4">
    <location>
        <begin position="374"/>
        <end position="441"/>
    </location>
</feature>
<dbReference type="Proteomes" id="UP001264156">
    <property type="component" value="Unassembled WGS sequence"/>
</dbReference>